<feature type="domain" description="ATP synthase F1 complex delta/epsilon subunit N-terminal" evidence="9">
    <location>
        <begin position="4"/>
        <end position="83"/>
    </location>
</feature>
<evidence type="ECO:0000256" key="7">
    <source>
        <dbReference type="ARBA" id="ARBA00023310"/>
    </source>
</evidence>
<gene>
    <name evidence="10" type="ORF">E3N84_11730</name>
</gene>
<comment type="subunit">
    <text evidence="8">F-type ATPases have 2 components, CF(1) - the catalytic core - and CF(0) - the membrane proton channel. CF(1) has five subunits: alpha(3), beta(3), gamma(1), delta(1), epsilon(1). CF(0) has three main subunits: a, b and c.</text>
</comment>
<keyword evidence="5" id="KW-0472">Membrane</keyword>
<organism evidence="10 11">
    <name type="scientific">Terrimesophilobacter mesophilus</name>
    <dbReference type="NCBI Taxonomy" id="433647"/>
    <lineage>
        <taxon>Bacteria</taxon>
        <taxon>Bacillati</taxon>
        <taxon>Actinomycetota</taxon>
        <taxon>Actinomycetes</taxon>
        <taxon>Micrococcales</taxon>
        <taxon>Microbacteriaceae</taxon>
        <taxon>Terrimesophilobacter</taxon>
    </lineage>
</organism>
<dbReference type="InterPro" id="IPR001469">
    <property type="entry name" value="ATP_synth_F1_dsu/esu"/>
</dbReference>
<evidence type="ECO:0000256" key="6">
    <source>
        <dbReference type="ARBA" id="ARBA00023196"/>
    </source>
</evidence>
<keyword evidence="3 8" id="KW-0813">Transport</keyword>
<dbReference type="PANTHER" id="PTHR13822">
    <property type="entry name" value="ATP SYNTHASE DELTA/EPSILON CHAIN"/>
    <property type="match status" value="1"/>
</dbReference>
<dbReference type="GO" id="GO:0046933">
    <property type="term" value="F:proton-transporting ATP synthase activity, rotational mechanism"/>
    <property type="evidence" value="ECO:0007669"/>
    <property type="project" value="InterPro"/>
</dbReference>
<dbReference type="GO" id="GO:0005886">
    <property type="term" value="C:plasma membrane"/>
    <property type="evidence" value="ECO:0007669"/>
    <property type="project" value="UniProtKB-SubCell"/>
</dbReference>
<dbReference type="SUPFAM" id="SSF51344">
    <property type="entry name" value="Epsilon subunit of F1F0-ATP synthase N-terminal domain"/>
    <property type="match status" value="1"/>
</dbReference>
<dbReference type="EMBL" id="SOFI01000003">
    <property type="protein sequence ID" value="TFB80639.1"/>
    <property type="molecule type" value="Genomic_DNA"/>
</dbReference>
<dbReference type="RefSeq" id="WP_104096491.1">
    <property type="nucleotide sequence ID" value="NZ_JACHBP010000001.1"/>
</dbReference>
<accession>A0A4R8VCB5</accession>
<dbReference type="InterPro" id="IPR036771">
    <property type="entry name" value="ATPsynth_dsu/esu_N"/>
</dbReference>
<name>A0A4R8VCB5_9MICO</name>
<keyword evidence="7 8" id="KW-0066">ATP synthesis</keyword>
<dbReference type="AlphaFoldDB" id="A0A4R8VCB5"/>
<sequence>MALLNVSVVSADHEVWSGEARQIVAKTLIGEIGILAGHEPVLAILDVGEVRITLEDGKVVRARAEDGFLSVEHDMVTVVARAAELVHADSSTH</sequence>
<dbReference type="Proteomes" id="UP000298488">
    <property type="component" value="Unassembled WGS sequence"/>
</dbReference>
<evidence type="ECO:0000313" key="11">
    <source>
        <dbReference type="Proteomes" id="UP000298488"/>
    </source>
</evidence>
<dbReference type="NCBIfam" id="NF009977">
    <property type="entry name" value="PRK13442.1"/>
    <property type="match status" value="1"/>
</dbReference>
<evidence type="ECO:0000256" key="4">
    <source>
        <dbReference type="ARBA" id="ARBA00023065"/>
    </source>
</evidence>
<comment type="similarity">
    <text evidence="2 8">Belongs to the ATPase epsilon chain family.</text>
</comment>
<evidence type="ECO:0000259" key="9">
    <source>
        <dbReference type="Pfam" id="PF02823"/>
    </source>
</evidence>
<comment type="subcellular location">
    <subcellularLocation>
        <location evidence="1">Cell membrane</location>
        <topology evidence="1">Peripheral membrane protein</topology>
    </subcellularLocation>
</comment>
<reference evidence="10 11" key="1">
    <citation type="submission" date="2019-03" db="EMBL/GenBank/DDBJ databases">
        <title>Genomics of glacier-inhabiting Cryobacterium strains.</title>
        <authorList>
            <person name="Liu Q."/>
            <person name="Xin Y.-H."/>
        </authorList>
    </citation>
    <scope>NUCLEOTIDE SEQUENCE [LARGE SCALE GENOMIC DNA]</scope>
    <source>
        <strain evidence="10 11">CGMCC 1.10440</strain>
    </source>
</reference>
<evidence type="ECO:0000313" key="10">
    <source>
        <dbReference type="EMBL" id="TFB80639.1"/>
    </source>
</evidence>
<dbReference type="OrthoDB" id="9791445at2"/>
<dbReference type="GO" id="GO:0045259">
    <property type="term" value="C:proton-transporting ATP synthase complex"/>
    <property type="evidence" value="ECO:0007669"/>
    <property type="project" value="UniProtKB-KW"/>
</dbReference>
<dbReference type="CDD" id="cd12152">
    <property type="entry name" value="F1-ATPase_delta"/>
    <property type="match status" value="1"/>
</dbReference>
<dbReference type="NCBIfam" id="TIGR01216">
    <property type="entry name" value="ATP_synt_epsi"/>
    <property type="match status" value="1"/>
</dbReference>
<evidence type="ECO:0000256" key="5">
    <source>
        <dbReference type="ARBA" id="ARBA00023136"/>
    </source>
</evidence>
<keyword evidence="11" id="KW-1185">Reference proteome</keyword>
<keyword evidence="6 8" id="KW-0139">CF(1)</keyword>
<proteinExistence type="inferred from homology"/>
<keyword evidence="4 8" id="KW-0406">Ion transport</keyword>
<evidence type="ECO:0000256" key="1">
    <source>
        <dbReference type="ARBA" id="ARBA00004202"/>
    </source>
</evidence>
<comment type="caution">
    <text evidence="10">The sequence shown here is derived from an EMBL/GenBank/DDBJ whole genome shotgun (WGS) entry which is preliminary data.</text>
</comment>
<evidence type="ECO:0000256" key="2">
    <source>
        <dbReference type="ARBA" id="ARBA00005712"/>
    </source>
</evidence>
<protein>
    <submittedName>
        <fullName evidence="10">F0F1 ATP synthase subunit epsilon</fullName>
    </submittedName>
</protein>
<dbReference type="InterPro" id="IPR020546">
    <property type="entry name" value="ATP_synth_F1_dsu/esu_N"/>
</dbReference>
<evidence type="ECO:0000256" key="3">
    <source>
        <dbReference type="ARBA" id="ARBA00022448"/>
    </source>
</evidence>
<evidence type="ECO:0000256" key="8">
    <source>
        <dbReference type="RuleBase" id="RU003656"/>
    </source>
</evidence>
<dbReference type="Gene3D" id="2.60.15.10">
    <property type="entry name" value="F0F1 ATP synthase delta/epsilon subunit, N-terminal"/>
    <property type="match status" value="1"/>
</dbReference>
<dbReference type="PANTHER" id="PTHR13822:SF10">
    <property type="entry name" value="ATP SYNTHASE EPSILON CHAIN, CHLOROPLASTIC"/>
    <property type="match status" value="1"/>
</dbReference>
<dbReference type="Pfam" id="PF02823">
    <property type="entry name" value="ATP-synt_DE_N"/>
    <property type="match status" value="1"/>
</dbReference>